<feature type="non-terminal residue" evidence="1">
    <location>
        <position position="1"/>
    </location>
</feature>
<organism evidence="1">
    <name type="scientific">Trepomonas sp. PC1</name>
    <dbReference type="NCBI Taxonomy" id="1076344"/>
    <lineage>
        <taxon>Eukaryota</taxon>
        <taxon>Metamonada</taxon>
        <taxon>Diplomonadida</taxon>
        <taxon>Hexamitidae</taxon>
        <taxon>Hexamitinae</taxon>
        <taxon>Trepomonas</taxon>
    </lineage>
</organism>
<reference evidence="1" key="1">
    <citation type="submission" date="2015-07" db="EMBL/GenBank/DDBJ databases">
        <title>Adaptation to a free-living lifestyle via gene acquisitions in the diplomonad Trepomonas sp. PC1.</title>
        <authorList>
            <person name="Xu F."/>
            <person name="Jerlstrom-Hultqvist J."/>
            <person name="Kolisko M."/>
            <person name="Simpson A.G.B."/>
            <person name="Roger A.J."/>
            <person name="Svard S.G."/>
            <person name="Andersson J.O."/>
        </authorList>
    </citation>
    <scope>NUCLEOTIDE SEQUENCE</scope>
    <source>
        <strain evidence="1">PC1</strain>
    </source>
</reference>
<gene>
    <name evidence="1" type="ORF">TPC1_16064</name>
</gene>
<dbReference type="EMBL" id="GDID01004503">
    <property type="protein sequence ID" value="JAP92103.1"/>
    <property type="molecule type" value="Transcribed_RNA"/>
</dbReference>
<evidence type="ECO:0000313" key="1">
    <source>
        <dbReference type="EMBL" id="JAP92103.1"/>
    </source>
</evidence>
<name>A0A146K5C4_9EUKA</name>
<dbReference type="InterPro" id="IPR013783">
    <property type="entry name" value="Ig-like_fold"/>
</dbReference>
<dbReference type="AlphaFoldDB" id="A0A146K5C4"/>
<proteinExistence type="predicted"/>
<accession>A0A146K5C4</accession>
<dbReference type="Gene3D" id="2.60.40.10">
    <property type="entry name" value="Immunoglobulins"/>
    <property type="match status" value="1"/>
</dbReference>
<sequence length="705" mass="80916">AVYQSCRDQALLDEYKRQYDEYQSFKQSLSVQNSSFQPPQPNFTAILESDLVKDTMQVPVRYVQTQFVNPSQSNIELTQTADLMAMAPIVQPAQDSFCQILQSSFQLNHVENVKQISDKVMIWQLSGLLTMNNLAFQDEFQIQQTRKISQLLRKKFNTEVLEEHVAESLVQLQKLYYQIEFVTSDPLYREQKVSIQLDQPLIGVLYNEQKQLKITFDVVANTQQIVPDLFQNLFARIHLLRTDRFYKDEDLQCVPVFTFSAQQDDQKHQKDLKIEIDPQFVKIVKEPRIFAKTEAALRVFDVQKMKFAKNLPNIPDLLEIGQIDVFQPKRAPNVVKMQLGRQNPPQKLQNGQNFVVNAKNEPKPLKLEKVIELGCELDLGADQAIVLSAMPVDLPRCETDLGPIGGVFSLDFDNQKSFRFSRLAKSCALTVTFSLCEQLRNRICEAFDPQKNPFKLVQSFQLTFSSNAQLYSKTVFLAVNIKVKTSFGKPSLTLTSFTRNLQRQNGFEVFCDDFQLKFLPCLVNETAQKQVQFHNTTQNQIILQLTFKKPFKCDHSMLVNPYSSRALTVFYRGGQIGTNQSTLDVKYLIDGKIKQFKVGLIAECVQNPILISHKQENGINRTEKVVQFYNQAEIVEVQNISSKRTKVEIFCNNCFVQPAQLEIEGNQTYQVKLTREQDGLGSILMNCDVVGTGKMVCWDGKIMWK</sequence>
<protein>
    <submittedName>
        <fullName evidence="1">Uncharacterized protein</fullName>
    </submittedName>
</protein>